<organism evidence="1 2">
    <name type="scientific">Grus japonensis</name>
    <name type="common">Japanese crane</name>
    <name type="synonym">Red-crowned crane</name>
    <dbReference type="NCBI Taxonomy" id="30415"/>
    <lineage>
        <taxon>Eukaryota</taxon>
        <taxon>Metazoa</taxon>
        <taxon>Chordata</taxon>
        <taxon>Craniata</taxon>
        <taxon>Vertebrata</taxon>
        <taxon>Euteleostomi</taxon>
        <taxon>Archelosauria</taxon>
        <taxon>Archosauria</taxon>
        <taxon>Dinosauria</taxon>
        <taxon>Saurischia</taxon>
        <taxon>Theropoda</taxon>
        <taxon>Coelurosauria</taxon>
        <taxon>Aves</taxon>
        <taxon>Neognathae</taxon>
        <taxon>Neoaves</taxon>
        <taxon>Gruiformes</taxon>
        <taxon>Gruidae</taxon>
        <taxon>Grus</taxon>
    </lineage>
</organism>
<dbReference type="AlphaFoldDB" id="A0ABC9VW90"/>
<dbReference type="Proteomes" id="UP001623348">
    <property type="component" value="Unassembled WGS sequence"/>
</dbReference>
<evidence type="ECO:0000313" key="1">
    <source>
        <dbReference type="EMBL" id="GAB0177500.1"/>
    </source>
</evidence>
<gene>
    <name evidence="1" type="ORF">GRJ2_000215300</name>
</gene>
<evidence type="ECO:0000313" key="2">
    <source>
        <dbReference type="Proteomes" id="UP001623348"/>
    </source>
</evidence>
<comment type="caution">
    <text evidence="1">The sequence shown here is derived from an EMBL/GenBank/DDBJ whole genome shotgun (WGS) entry which is preliminary data.</text>
</comment>
<accession>A0ABC9VW90</accession>
<name>A0ABC9VW90_GRUJA</name>
<keyword evidence="2" id="KW-1185">Reference proteome</keyword>
<proteinExistence type="predicted"/>
<sequence>MRWRVFEISATPMSPGQPLGTFAQNMANAEISVIQTEVGLHMKSFLLLASALDQHKEQYTLQGCKQCVFVTSLLEEVNAMIYLPKELGLQPGNGVLDLNVFQDPELSLLHVAPTEFLRAACLSSLRISCSATVVHYLGAIM</sequence>
<dbReference type="EMBL" id="BAAFJT010000001">
    <property type="protein sequence ID" value="GAB0177500.1"/>
    <property type="molecule type" value="Genomic_DNA"/>
</dbReference>
<reference evidence="1 2" key="1">
    <citation type="submission" date="2024-06" db="EMBL/GenBank/DDBJ databases">
        <title>The draft genome of Grus japonensis, version 3.</title>
        <authorList>
            <person name="Nabeshima K."/>
            <person name="Suzuki S."/>
            <person name="Onuma M."/>
        </authorList>
    </citation>
    <scope>NUCLEOTIDE SEQUENCE [LARGE SCALE GENOMIC DNA]</scope>
    <source>
        <strain evidence="1 2">451A</strain>
    </source>
</reference>
<protein>
    <submittedName>
        <fullName evidence="1">Uncharacterized protein</fullName>
    </submittedName>
</protein>